<organism evidence="4 5">
    <name type="scientific">Zopfia rhizophila CBS 207.26</name>
    <dbReference type="NCBI Taxonomy" id="1314779"/>
    <lineage>
        <taxon>Eukaryota</taxon>
        <taxon>Fungi</taxon>
        <taxon>Dikarya</taxon>
        <taxon>Ascomycota</taxon>
        <taxon>Pezizomycotina</taxon>
        <taxon>Dothideomycetes</taxon>
        <taxon>Dothideomycetes incertae sedis</taxon>
        <taxon>Zopfiaceae</taxon>
        <taxon>Zopfia</taxon>
    </lineage>
</organism>
<dbReference type="Gene3D" id="3.40.50.720">
    <property type="entry name" value="NAD(P)-binding Rossmann-like Domain"/>
    <property type="match status" value="1"/>
</dbReference>
<dbReference type="GO" id="GO:0016491">
    <property type="term" value="F:oxidoreductase activity"/>
    <property type="evidence" value="ECO:0007669"/>
    <property type="project" value="UniProtKB-KW"/>
</dbReference>
<accession>A0A6A6DLI3</accession>
<dbReference type="PANTHER" id="PTHR24320">
    <property type="entry name" value="RETINOL DEHYDROGENASE"/>
    <property type="match status" value="1"/>
</dbReference>
<reference evidence="4" key="1">
    <citation type="journal article" date="2020" name="Stud. Mycol.">
        <title>101 Dothideomycetes genomes: a test case for predicting lifestyles and emergence of pathogens.</title>
        <authorList>
            <person name="Haridas S."/>
            <person name="Albert R."/>
            <person name="Binder M."/>
            <person name="Bloem J."/>
            <person name="Labutti K."/>
            <person name="Salamov A."/>
            <person name="Andreopoulos B."/>
            <person name="Baker S."/>
            <person name="Barry K."/>
            <person name="Bills G."/>
            <person name="Bluhm B."/>
            <person name="Cannon C."/>
            <person name="Castanera R."/>
            <person name="Culley D."/>
            <person name="Daum C."/>
            <person name="Ezra D."/>
            <person name="Gonzalez J."/>
            <person name="Henrissat B."/>
            <person name="Kuo A."/>
            <person name="Liang C."/>
            <person name="Lipzen A."/>
            <person name="Lutzoni F."/>
            <person name="Magnuson J."/>
            <person name="Mondo S."/>
            <person name="Nolan M."/>
            <person name="Ohm R."/>
            <person name="Pangilinan J."/>
            <person name="Park H.-J."/>
            <person name="Ramirez L."/>
            <person name="Alfaro M."/>
            <person name="Sun H."/>
            <person name="Tritt A."/>
            <person name="Yoshinaga Y."/>
            <person name="Zwiers L.-H."/>
            <person name="Turgeon B."/>
            <person name="Goodwin S."/>
            <person name="Spatafora J."/>
            <person name="Crous P."/>
            <person name="Grigoriev I."/>
        </authorList>
    </citation>
    <scope>NUCLEOTIDE SEQUENCE</scope>
    <source>
        <strain evidence="4">CBS 207.26</strain>
    </source>
</reference>
<sequence length="236" mass="25693">MSVFSRRIPFNPSGDIPSLWGKVILITGGNTGTGKQSALELSKHQPSQIWIAARSAGNANATVVEIREQSPALSAQLLELDFASFYLIKNAARTFLESSSSAPPTSDVRAAIVSSVVHRFGPPGGIQFDSLKTRPKAFQRNTDTDKTTRYFPQLKGMFIHPGTVKTDLHNSADEVLLGRGLKKGQKVSCGSPRRKNVVNGEYYRPVGIFGKGSALSRDMKLAEKLWRLTEGPRGPL</sequence>
<comment type="similarity">
    <text evidence="1">Belongs to the short-chain dehydrogenases/reductases (SDR) family.</text>
</comment>
<keyword evidence="3" id="KW-0560">Oxidoreductase</keyword>
<evidence type="ECO:0000313" key="5">
    <source>
        <dbReference type="Proteomes" id="UP000800200"/>
    </source>
</evidence>
<evidence type="ECO:0000313" key="4">
    <source>
        <dbReference type="EMBL" id="KAF2179288.1"/>
    </source>
</evidence>
<evidence type="ECO:0008006" key="6">
    <source>
        <dbReference type="Google" id="ProtNLM"/>
    </source>
</evidence>
<dbReference type="PANTHER" id="PTHR24320:SF282">
    <property type="entry name" value="WW DOMAIN-CONTAINING OXIDOREDUCTASE"/>
    <property type="match status" value="1"/>
</dbReference>
<evidence type="ECO:0000256" key="3">
    <source>
        <dbReference type="ARBA" id="ARBA00023002"/>
    </source>
</evidence>
<gene>
    <name evidence="4" type="ORF">K469DRAFT_730754</name>
</gene>
<proteinExistence type="inferred from homology"/>
<evidence type="ECO:0000256" key="2">
    <source>
        <dbReference type="ARBA" id="ARBA00022857"/>
    </source>
</evidence>
<name>A0A6A6DLI3_9PEZI</name>
<dbReference type="SUPFAM" id="SSF51735">
    <property type="entry name" value="NAD(P)-binding Rossmann-fold domains"/>
    <property type="match status" value="1"/>
</dbReference>
<dbReference type="OrthoDB" id="4329011at2759"/>
<dbReference type="InterPro" id="IPR036291">
    <property type="entry name" value="NAD(P)-bd_dom_sf"/>
</dbReference>
<evidence type="ECO:0000256" key="1">
    <source>
        <dbReference type="ARBA" id="ARBA00006484"/>
    </source>
</evidence>
<keyword evidence="2" id="KW-0521">NADP</keyword>
<protein>
    <recommendedName>
        <fullName evidence="6">NAD(P)-binding protein</fullName>
    </recommendedName>
</protein>
<dbReference type="AlphaFoldDB" id="A0A6A6DLI3"/>
<dbReference type="Proteomes" id="UP000800200">
    <property type="component" value="Unassembled WGS sequence"/>
</dbReference>
<dbReference type="EMBL" id="ML994668">
    <property type="protein sequence ID" value="KAF2179288.1"/>
    <property type="molecule type" value="Genomic_DNA"/>
</dbReference>
<keyword evidence="5" id="KW-1185">Reference proteome</keyword>